<organism evidence="1 2">
    <name type="scientific">Desulfobulbus oligotrophicus</name>
    <dbReference type="NCBI Taxonomy" id="1909699"/>
    <lineage>
        <taxon>Bacteria</taxon>
        <taxon>Pseudomonadati</taxon>
        <taxon>Thermodesulfobacteriota</taxon>
        <taxon>Desulfobulbia</taxon>
        <taxon>Desulfobulbales</taxon>
        <taxon>Desulfobulbaceae</taxon>
        <taxon>Desulfobulbus</taxon>
    </lineage>
</organism>
<reference evidence="1 2" key="1">
    <citation type="submission" date="2020-05" db="EMBL/GenBank/DDBJ databases">
        <title>Complete genome of Desulfobulbus oligotrophicus.</title>
        <authorList>
            <person name="Podar M."/>
        </authorList>
    </citation>
    <scope>NUCLEOTIDE SEQUENCE [LARGE SCALE GENOMIC DNA]</scope>
    <source>
        <strain evidence="1 2">Prop6</strain>
    </source>
</reference>
<evidence type="ECO:0000313" key="1">
    <source>
        <dbReference type="EMBL" id="QQG65449.1"/>
    </source>
</evidence>
<sequence>MSQLLFEEETFAIRGAIFNVYREMGSGFLEPVYQECLEKELILRGIPFVSQPELRLNYKGTRLRQTYKPDLICFERVIVELKAIKTIAPEHKAQVLNYLKATDLRLGLLVNFGSHPMAQIERLIL</sequence>
<proteinExistence type="predicted"/>
<dbReference type="NCBIfam" id="TIGR04256">
    <property type="entry name" value="GxxExxY"/>
    <property type="match status" value="1"/>
</dbReference>
<dbReference type="Pfam" id="PF13366">
    <property type="entry name" value="PDDEXK_3"/>
    <property type="match status" value="1"/>
</dbReference>
<keyword evidence="2" id="KW-1185">Reference proteome</keyword>
<dbReference type="EMBL" id="CP054140">
    <property type="protein sequence ID" value="QQG65449.1"/>
    <property type="molecule type" value="Genomic_DNA"/>
</dbReference>
<evidence type="ECO:0000313" key="2">
    <source>
        <dbReference type="Proteomes" id="UP000596092"/>
    </source>
</evidence>
<name>A0A7T5VCP7_9BACT</name>
<dbReference type="Proteomes" id="UP000596092">
    <property type="component" value="Chromosome"/>
</dbReference>
<protein>
    <submittedName>
        <fullName evidence="1">GxxExxY protein</fullName>
    </submittedName>
</protein>
<dbReference type="InterPro" id="IPR026350">
    <property type="entry name" value="GxxExxY"/>
</dbReference>
<dbReference type="KEGG" id="dog:HP555_06000"/>
<gene>
    <name evidence="1" type="ORF">HP555_06000</name>
</gene>
<accession>A0A7T5VCP7</accession>
<dbReference type="RefSeq" id="WP_199264270.1">
    <property type="nucleotide sequence ID" value="NZ_CP054140.1"/>
</dbReference>
<dbReference type="AlphaFoldDB" id="A0A7T5VCP7"/>